<comment type="caution">
    <text evidence="5">The sequence shown here is derived from an EMBL/GenBank/DDBJ whole genome shotgun (WGS) entry which is preliminary data.</text>
</comment>
<organism evidence="5 6">
    <name type="scientific">Luteolibacter rhizosphaerae</name>
    <dbReference type="NCBI Taxonomy" id="2989719"/>
    <lineage>
        <taxon>Bacteria</taxon>
        <taxon>Pseudomonadati</taxon>
        <taxon>Verrucomicrobiota</taxon>
        <taxon>Verrucomicrobiia</taxon>
        <taxon>Verrucomicrobiales</taxon>
        <taxon>Verrucomicrobiaceae</taxon>
        <taxon>Luteolibacter</taxon>
    </lineage>
</organism>
<reference evidence="5" key="1">
    <citation type="submission" date="2022-10" db="EMBL/GenBank/DDBJ databases">
        <title>Luteolibacter sp. GHJ8, whole genome shotgun sequencing project.</title>
        <authorList>
            <person name="Zhao G."/>
            <person name="Shen L."/>
        </authorList>
    </citation>
    <scope>NUCLEOTIDE SEQUENCE</scope>
    <source>
        <strain evidence="5">GHJ8</strain>
    </source>
</reference>
<feature type="repeat" description="ANK" evidence="3">
    <location>
        <begin position="72"/>
        <end position="104"/>
    </location>
</feature>
<dbReference type="SMART" id="SM00248">
    <property type="entry name" value="ANK"/>
    <property type="match status" value="5"/>
</dbReference>
<feature type="repeat" description="ANK" evidence="3">
    <location>
        <begin position="105"/>
        <end position="137"/>
    </location>
</feature>
<evidence type="ECO:0000256" key="2">
    <source>
        <dbReference type="ARBA" id="ARBA00023043"/>
    </source>
</evidence>
<dbReference type="SUPFAM" id="SSF48403">
    <property type="entry name" value="Ankyrin repeat"/>
    <property type="match status" value="1"/>
</dbReference>
<dbReference type="InterPro" id="IPR050889">
    <property type="entry name" value="Dendritic_Spine_Reg/Scaffold"/>
</dbReference>
<protein>
    <submittedName>
        <fullName evidence="5">Ankyrin repeat domain-containing protein</fullName>
    </submittedName>
</protein>
<dbReference type="PANTHER" id="PTHR24166:SF48">
    <property type="entry name" value="PROTEIN VAPYRIN"/>
    <property type="match status" value="1"/>
</dbReference>
<evidence type="ECO:0000256" key="4">
    <source>
        <dbReference type="SAM" id="MobiDB-lite"/>
    </source>
</evidence>
<dbReference type="RefSeq" id="WP_264513325.1">
    <property type="nucleotide sequence ID" value="NZ_JAPDDR010000004.1"/>
</dbReference>
<sequence>MCGKPILILFAGASLVCLTSCKDRKESAKEELKEKGYDLTPEAFFRAAESDDTAMLGELVKAGMALDTRNAKGDTALHAAAVAGMKKSVVYLLEKGLPVDVIGAEERTPLMATILNGNPEMARYLLTRRADHRKKDAKGFTPLMLAVTEGKPGMVAELAPYDRENLDSALLIAALEGRSAAIDELTKYGASIYARMGDGRTPLMMAAENGNVEAVELLLEIGANRFSMDDQGRIAADLAREAGHEELALRLAEAPAEEEFGLEEPADLGTEMMALLAAADEKAGLTGSGEPASTDTGGSRGAQPLEGSVLQPVKHTATPVSAGAATVPLVMRAYRQKELPLRVESVSGGSAKVRVAGGGVAELGEGARIPGSKLSVVRVQRRMQQLKDSPAGPVEVAVIEVEDTASGRRRELVSGLAPTAQDPVALVEDGSGNRFVARAGQKFTSAEGEEFTVIDVRPNQMVIENRSKAEVITVPLRGPRG</sequence>
<dbReference type="InterPro" id="IPR002110">
    <property type="entry name" value="Ankyrin_rpt"/>
</dbReference>
<dbReference type="EMBL" id="JAPDDR010000004">
    <property type="protein sequence ID" value="MCW1913822.1"/>
    <property type="molecule type" value="Genomic_DNA"/>
</dbReference>
<keyword evidence="1" id="KW-0677">Repeat</keyword>
<evidence type="ECO:0000256" key="3">
    <source>
        <dbReference type="PROSITE-ProRule" id="PRU00023"/>
    </source>
</evidence>
<gene>
    <name evidence="5" type="ORF">OJ996_09560</name>
</gene>
<evidence type="ECO:0000256" key="1">
    <source>
        <dbReference type="ARBA" id="ARBA00022737"/>
    </source>
</evidence>
<proteinExistence type="predicted"/>
<dbReference type="PROSITE" id="PS50088">
    <property type="entry name" value="ANK_REPEAT"/>
    <property type="match status" value="3"/>
</dbReference>
<dbReference type="PANTHER" id="PTHR24166">
    <property type="entry name" value="ROLLING PEBBLES, ISOFORM B"/>
    <property type="match status" value="1"/>
</dbReference>
<feature type="region of interest" description="Disordered" evidence="4">
    <location>
        <begin position="283"/>
        <end position="305"/>
    </location>
</feature>
<evidence type="ECO:0000313" key="6">
    <source>
        <dbReference type="Proteomes" id="UP001165653"/>
    </source>
</evidence>
<keyword evidence="6" id="KW-1185">Reference proteome</keyword>
<dbReference type="InterPro" id="IPR036770">
    <property type="entry name" value="Ankyrin_rpt-contain_sf"/>
</dbReference>
<dbReference type="Proteomes" id="UP001165653">
    <property type="component" value="Unassembled WGS sequence"/>
</dbReference>
<feature type="repeat" description="ANK" evidence="3">
    <location>
        <begin position="198"/>
        <end position="230"/>
    </location>
</feature>
<dbReference type="Pfam" id="PF12796">
    <property type="entry name" value="Ank_2"/>
    <property type="match status" value="2"/>
</dbReference>
<dbReference type="Gene3D" id="1.25.40.20">
    <property type="entry name" value="Ankyrin repeat-containing domain"/>
    <property type="match status" value="2"/>
</dbReference>
<dbReference type="PROSITE" id="PS50297">
    <property type="entry name" value="ANK_REP_REGION"/>
    <property type="match status" value="2"/>
</dbReference>
<evidence type="ECO:0000313" key="5">
    <source>
        <dbReference type="EMBL" id="MCW1913822.1"/>
    </source>
</evidence>
<keyword evidence="2 3" id="KW-0040">ANK repeat</keyword>
<name>A0ABT3G1W7_9BACT</name>
<accession>A0ABT3G1W7</accession>